<dbReference type="GO" id="GO:0045216">
    <property type="term" value="P:cell-cell junction organization"/>
    <property type="evidence" value="ECO:0007669"/>
    <property type="project" value="TreeGrafter"/>
</dbReference>
<dbReference type="FunFam" id="2.30.42.10:FF:000009">
    <property type="entry name" value="Putative tight junction protein ZO-1"/>
    <property type="match status" value="1"/>
</dbReference>
<keyword evidence="9" id="KW-0965">Cell junction</keyword>
<dbReference type="PROSITE" id="PS50052">
    <property type="entry name" value="GUANYLATE_KINASE_2"/>
    <property type="match status" value="1"/>
</dbReference>
<evidence type="ECO:0000259" key="12">
    <source>
        <dbReference type="PROSITE" id="PS50052"/>
    </source>
</evidence>
<evidence type="ECO:0000256" key="9">
    <source>
        <dbReference type="ARBA" id="ARBA00022949"/>
    </source>
</evidence>
<reference evidence="14" key="2">
    <citation type="submission" date="2025-08" db="UniProtKB">
        <authorList>
            <consortium name="Ensembl"/>
        </authorList>
    </citation>
    <scope>IDENTIFICATION</scope>
</reference>
<keyword evidence="15" id="KW-1185">Reference proteome</keyword>
<evidence type="ECO:0000256" key="8">
    <source>
        <dbReference type="ARBA" id="ARBA00022737"/>
    </source>
</evidence>
<proteinExistence type="inferred from homology"/>
<evidence type="ECO:0000256" key="3">
    <source>
        <dbReference type="ARBA" id="ARBA00007014"/>
    </source>
</evidence>
<keyword evidence="8" id="KW-0677">Repeat</keyword>
<evidence type="ECO:0000256" key="4">
    <source>
        <dbReference type="ARBA" id="ARBA00022427"/>
    </source>
</evidence>
<evidence type="ECO:0000256" key="5">
    <source>
        <dbReference type="ARBA" id="ARBA00022443"/>
    </source>
</evidence>
<dbReference type="InterPro" id="IPR001478">
    <property type="entry name" value="PDZ"/>
</dbReference>
<dbReference type="Gene3D" id="3.40.50.300">
    <property type="entry name" value="P-loop containing nucleotide triphosphate hydrolases"/>
    <property type="match status" value="1"/>
</dbReference>
<dbReference type="InterPro" id="IPR001452">
    <property type="entry name" value="SH3_domain"/>
</dbReference>
<dbReference type="GO" id="GO:0090557">
    <property type="term" value="P:establishment of endothelial intestinal barrier"/>
    <property type="evidence" value="ECO:0007669"/>
    <property type="project" value="TreeGrafter"/>
</dbReference>
<keyword evidence="7" id="KW-0597">Phosphoprotein</keyword>
<feature type="compositionally biased region" description="Basic and acidic residues" evidence="11">
    <location>
        <begin position="132"/>
        <end position="144"/>
    </location>
</feature>
<dbReference type="CDD" id="cd06728">
    <property type="entry name" value="PDZ2_ZO1-like_ds"/>
    <property type="match status" value="1"/>
</dbReference>
<organism evidence="14 15">
    <name type="scientific">Scleropages formosus</name>
    <name type="common">Asian bonytongue</name>
    <name type="synonym">Osteoglossum formosum</name>
    <dbReference type="NCBI Taxonomy" id="113540"/>
    <lineage>
        <taxon>Eukaryota</taxon>
        <taxon>Metazoa</taxon>
        <taxon>Chordata</taxon>
        <taxon>Craniata</taxon>
        <taxon>Vertebrata</taxon>
        <taxon>Euteleostomi</taxon>
        <taxon>Actinopterygii</taxon>
        <taxon>Neopterygii</taxon>
        <taxon>Teleostei</taxon>
        <taxon>Osteoglossocephala</taxon>
        <taxon>Osteoglossomorpha</taxon>
        <taxon>Osteoglossiformes</taxon>
        <taxon>Osteoglossidae</taxon>
        <taxon>Scleropages</taxon>
    </lineage>
</organism>
<dbReference type="PANTHER" id="PTHR13865">
    <property type="entry name" value="TIGHT JUNCTION PROTEIN"/>
    <property type="match status" value="1"/>
</dbReference>
<feature type="domain" description="PDZ" evidence="13">
    <location>
        <begin position="182"/>
        <end position="259"/>
    </location>
</feature>
<evidence type="ECO:0000313" key="15">
    <source>
        <dbReference type="Proteomes" id="UP000694397"/>
    </source>
</evidence>
<dbReference type="InterPro" id="IPR027417">
    <property type="entry name" value="P-loop_NTPase"/>
</dbReference>
<gene>
    <name evidence="14" type="primary">TJP3</name>
</gene>
<evidence type="ECO:0000256" key="11">
    <source>
        <dbReference type="SAM" id="MobiDB-lite"/>
    </source>
</evidence>
<dbReference type="GO" id="GO:0098609">
    <property type="term" value="P:cell-cell adhesion"/>
    <property type="evidence" value="ECO:0007669"/>
    <property type="project" value="TreeGrafter"/>
</dbReference>
<dbReference type="Proteomes" id="UP000694397">
    <property type="component" value="Chromosome 9"/>
</dbReference>
<name>A0A8C9TSJ7_SCLFO</name>
<comment type="similarity">
    <text evidence="3">Belongs to the MAGUK family.</text>
</comment>
<reference evidence="14 15" key="1">
    <citation type="submission" date="2019-04" db="EMBL/GenBank/DDBJ databases">
        <authorList>
            <consortium name="Wellcome Sanger Institute Data Sharing"/>
        </authorList>
    </citation>
    <scope>NUCLEOTIDE SEQUENCE [LARGE SCALE GENOMIC DNA]</scope>
</reference>
<dbReference type="Ensembl" id="ENSSFOT00015082979.1">
    <property type="protein sequence ID" value="ENSSFOP00015051887.1"/>
    <property type="gene ID" value="ENSSFOG00015006025.2"/>
</dbReference>
<evidence type="ECO:0000256" key="6">
    <source>
        <dbReference type="ARBA" id="ARBA00022475"/>
    </source>
</evidence>
<feature type="compositionally biased region" description="Acidic residues" evidence="11">
    <location>
        <begin position="787"/>
        <end position="796"/>
    </location>
</feature>
<evidence type="ECO:0000259" key="13">
    <source>
        <dbReference type="PROSITE" id="PS50106"/>
    </source>
</evidence>
<dbReference type="SUPFAM" id="SSF52540">
    <property type="entry name" value="P-loop containing nucleoside triphosphate hydrolases"/>
    <property type="match status" value="1"/>
</dbReference>
<dbReference type="InterPro" id="IPR008145">
    <property type="entry name" value="GK/Ca_channel_bsu"/>
</dbReference>
<feature type="compositionally biased region" description="Low complexity" evidence="11">
    <location>
        <begin position="100"/>
        <end position="115"/>
    </location>
</feature>
<dbReference type="FunFam" id="2.30.42.10:FF:000013">
    <property type="entry name" value="Putative tight junction protein ZO-1"/>
    <property type="match status" value="1"/>
</dbReference>
<keyword evidence="10" id="KW-0472">Membrane</keyword>
<dbReference type="SUPFAM" id="SSF50156">
    <property type="entry name" value="PDZ domain-like"/>
    <property type="match status" value="3"/>
</dbReference>
<dbReference type="InterPro" id="IPR036028">
    <property type="entry name" value="SH3-like_dom_sf"/>
</dbReference>
<protein>
    <submittedName>
        <fullName evidence="14">Tight junction protein 3</fullName>
    </submittedName>
</protein>
<feature type="domain" description="PDZ" evidence="13">
    <location>
        <begin position="11"/>
        <end position="98"/>
    </location>
</feature>
<evidence type="ECO:0000256" key="2">
    <source>
        <dbReference type="ARBA" id="ARBA00004435"/>
    </source>
</evidence>
<feature type="compositionally biased region" description="Acidic residues" evidence="11">
    <location>
        <begin position="738"/>
        <end position="748"/>
    </location>
</feature>
<evidence type="ECO:0000256" key="1">
    <source>
        <dbReference type="ARBA" id="ARBA00004413"/>
    </source>
</evidence>
<feature type="compositionally biased region" description="Low complexity" evidence="11">
    <location>
        <begin position="852"/>
        <end position="864"/>
    </location>
</feature>
<dbReference type="PROSITE" id="PS50106">
    <property type="entry name" value="PDZ"/>
    <property type="match status" value="3"/>
</dbReference>
<feature type="domain" description="PDZ" evidence="13">
    <location>
        <begin position="343"/>
        <end position="408"/>
    </location>
</feature>
<feature type="region of interest" description="Disordered" evidence="11">
    <location>
        <begin position="734"/>
        <end position="880"/>
    </location>
</feature>
<dbReference type="CDD" id="cd06727">
    <property type="entry name" value="PDZ1_ZO1-like"/>
    <property type="match status" value="1"/>
</dbReference>
<dbReference type="Pfam" id="PF07653">
    <property type="entry name" value="SH3_2"/>
    <property type="match status" value="1"/>
</dbReference>
<dbReference type="CDD" id="cd06729">
    <property type="entry name" value="PDZ3_ZO1-like_domain"/>
    <property type="match status" value="1"/>
</dbReference>
<dbReference type="GO" id="GO:0005923">
    <property type="term" value="C:bicellular tight junction"/>
    <property type="evidence" value="ECO:0007669"/>
    <property type="project" value="UniProtKB-SubCell"/>
</dbReference>
<dbReference type="InterPro" id="IPR008144">
    <property type="entry name" value="Guanylate_kin-like_dom"/>
</dbReference>
<comment type="subcellular location">
    <subcellularLocation>
        <location evidence="2">Cell junction</location>
        <location evidence="2">Tight junction</location>
    </subcellularLocation>
    <subcellularLocation>
        <location evidence="1">Cell membrane</location>
        <topology evidence="1">Peripheral membrane protein</topology>
        <orientation evidence="1">Cytoplasmic side</orientation>
    </subcellularLocation>
</comment>
<feature type="compositionally biased region" description="Acidic residues" evidence="11">
    <location>
        <begin position="271"/>
        <end position="281"/>
    </location>
</feature>
<evidence type="ECO:0000256" key="10">
    <source>
        <dbReference type="ARBA" id="ARBA00023136"/>
    </source>
</evidence>
<dbReference type="GO" id="GO:0050839">
    <property type="term" value="F:cell adhesion molecule binding"/>
    <property type="evidence" value="ECO:0007669"/>
    <property type="project" value="TreeGrafter"/>
</dbReference>
<dbReference type="InterPro" id="IPR036034">
    <property type="entry name" value="PDZ_sf"/>
</dbReference>
<dbReference type="SMART" id="SM00072">
    <property type="entry name" value="GuKc"/>
    <property type="match status" value="1"/>
</dbReference>
<feature type="domain" description="Guanylate kinase-like" evidence="12">
    <location>
        <begin position="459"/>
        <end position="702"/>
    </location>
</feature>
<dbReference type="Pfam" id="PF00625">
    <property type="entry name" value="Guanylate_kin"/>
    <property type="match status" value="1"/>
</dbReference>
<dbReference type="Gene3D" id="2.30.30.40">
    <property type="entry name" value="SH3 Domains"/>
    <property type="match status" value="1"/>
</dbReference>
<dbReference type="AlphaFoldDB" id="A0A8C9TSJ7"/>
<sequence length="943" mass="105518">MEEMIIWEQYTVTLNKDPKMGFGLAISGGRDKPNPETGDTAVVVSDVVRNGPAAGRLHTRDQIVMVNGVSMENVTSSFTIQHLKTCGKTANITLKRPRKIQIPASSRSQPSRSASHSNLLGDEPPARRGPRRGSDSGSERGYERRGRRARSYTPERNGEPLTLMSGFKRLPPQAGPDKPIKATLLKKKLTDEYGLKLGSQIFIKHMTDTGLASKEGTLQEGDLVLKINGITTENLSLLETKHLVEKSKGKLTMTVLRDDRKFLVSIPEVEDSLPNSEDDGLENSSSDLEGEKPYASEYAPSPPRRLESTDLDICKESQKCCREETCLWQSLYLCLVFRYSSDLNRVKFMKQGNMGLRLVGGNDVGIFVGGVQPSSPAQKQGMKEGDQILQVNGVNFGHFTREEAAMFLINIHKGEDVEILTQNKIDIYRKILKSNLGDSFYIRTHFDHEAESNIDLSFTRGEVFRILDTMHRGKLGNWLAVRMGRDLQELDKGTIPNQTRCVGDRQVSGPRAEFWKLRGLRGAKKNIRKSRDDLIQLTIQGKYPAYEKVLLREAGFKRPVVVLGPLNDIAMEKLAREKPDEFQVAEMVPRSGGQGSSSVIKLDTVRQISEQNKHALVDITPTAVEKLSYIQYHPLVLFLDAQSRKDVKTMRQRLSPNSKKSSRRLYAQARKTKKYYSHLFAERIELNPYSDIWYDMLKDKIRLQQAKPVWVSEVMELDTLNRSASSDYLSCDSRVTSDYEDTDGEIYTDGEAYTDDRPPNPRNTGSALARSSEPALGHESSTYEFSPEFDPDESTIDELPPILHVPKPSFTRRVAGTSTHGASVSLPRSFSNSTSEVSTTDPTVPPSPSDVPPDFRAPDPQDSFPDPPPSEDLPESPEPASLSAIEEKLQQVPPVQCAARFTPSFTLCRVCVFTLHSSLEKSSYCVAAAIFCWSFQYTCFWCI</sequence>
<dbReference type="Pfam" id="PF00595">
    <property type="entry name" value="PDZ"/>
    <property type="match status" value="3"/>
</dbReference>
<keyword evidence="5" id="KW-0728">SH3 domain</keyword>
<dbReference type="InterPro" id="IPR005417">
    <property type="entry name" value="ZO"/>
</dbReference>
<dbReference type="PANTHER" id="PTHR13865:SF11">
    <property type="entry name" value="TIGHT JUNCTION PROTEIN ZO-3"/>
    <property type="match status" value="1"/>
</dbReference>
<dbReference type="FunFam" id="3.40.50.300:FF:000110">
    <property type="entry name" value="tight junction protein ZO-1 isoform X1"/>
    <property type="match status" value="1"/>
</dbReference>
<dbReference type="GO" id="GO:0005886">
    <property type="term" value="C:plasma membrane"/>
    <property type="evidence" value="ECO:0007669"/>
    <property type="project" value="UniProtKB-SubCell"/>
</dbReference>
<feature type="region of interest" description="Disordered" evidence="11">
    <location>
        <begin position="271"/>
        <end position="307"/>
    </location>
</feature>
<evidence type="ECO:0000256" key="7">
    <source>
        <dbReference type="ARBA" id="ARBA00022553"/>
    </source>
</evidence>
<evidence type="ECO:0000313" key="14">
    <source>
        <dbReference type="Ensembl" id="ENSSFOP00015051887.1"/>
    </source>
</evidence>
<keyword evidence="6" id="KW-1003">Cell membrane</keyword>
<dbReference type="GO" id="GO:0150105">
    <property type="term" value="P:protein localization to cell-cell junction"/>
    <property type="evidence" value="ECO:0007669"/>
    <property type="project" value="TreeGrafter"/>
</dbReference>
<dbReference type="PRINTS" id="PR01597">
    <property type="entry name" value="ZONOCCLUDNS"/>
</dbReference>
<feature type="region of interest" description="Disordered" evidence="11">
    <location>
        <begin position="91"/>
        <end position="179"/>
    </location>
</feature>
<reference evidence="14" key="3">
    <citation type="submission" date="2025-09" db="UniProtKB">
        <authorList>
            <consortium name="Ensembl"/>
        </authorList>
    </citation>
    <scope>IDENTIFICATION</scope>
</reference>
<keyword evidence="4" id="KW-0796">Tight junction</keyword>
<dbReference type="SUPFAM" id="SSF50044">
    <property type="entry name" value="SH3-domain"/>
    <property type="match status" value="1"/>
</dbReference>
<accession>A0A8C9TSJ7</accession>
<dbReference type="GeneTree" id="ENSGT00940000160036"/>
<dbReference type="SMART" id="SM00228">
    <property type="entry name" value="PDZ"/>
    <property type="match status" value="3"/>
</dbReference>
<dbReference type="GO" id="GO:1905605">
    <property type="term" value="P:positive regulation of blood-brain barrier permeability"/>
    <property type="evidence" value="ECO:0007669"/>
    <property type="project" value="TreeGrafter"/>
</dbReference>
<feature type="compositionally biased region" description="Polar residues" evidence="11">
    <location>
        <begin position="816"/>
        <end position="836"/>
    </location>
</feature>
<dbReference type="Gene3D" id="2.30.42.10">
    <property type="match status" value="3"/>
</dbReference>